<dbReference type="Pfam" id="PF00578">
    <property type="entry name" value="AhpC-TSA"/>
    <property type="match status" value="1"/>
</dbReference>
<dbReference type="InterPro" id="IPR000866">
    <property type="entry name" value="AhpC/TSA"/>
</dbReference>
<dbReference type="eggNOG" id="COG0526">
    <property type="taxonomic scope" value="Bacteria"/>
</dbReference>
<dbReference type="InterPro" id="IPR013766">
    <property type="entry name" value="Thioredoxin_domain"/>
</dbReference>
<organism evidence="3 4">
    <name type="scientific">Echinicola vietnamensis (strain DSM 17526 / LMG 23754 / KMM 6221)</name>
    <dbReference type="NCBI Taxonomy" id="926556"/>
    <lineage>
        <taxon>Bacteria</taxon>
        <taxon>Pseudomonadati</taxon>
        <taxon>Bacteroidota</taxon>
        <taxon>Cytophagia</taxon>
        <taxon>Cytophagales</taxon>
        <taxon>Cyclobacteriaceae</taxon>
        <taxon>Echinicola</taxon>
    </lineage>
</organism>
<dbReference type="STRING" id="926556.Echvi_4449"/>
<protein>
    <submittedName>
        <fullName evidence="3">Thiol-disulfide isomerase-like thioredoxin</fullName>
    </submittedName>
</protein>
<dbReference type="HOGENOM" id="CLU_033806_0_0_10"/>
<dbReference type="RefSeq" id="WP_015268153.1">
    <property type="nucleotide sequence ID" value="NC_019904.1"/>
</dbReference>
<feature type="domain" description="Thioredoxin" evidence="2">
    <location>
        <begin position="47"/>
        <end position="193"/>
    </location>
</feature>
<evidence type="ECO:0000259" key="2">
    <source>
        <dbReference type="PROSITE" id="PS51352"/>
    </source>
</evidence>
<dbReference type="GO" id="GO:0016491">
    <property type="term" value="F:oxidoreductase activity"/>
    <property type="evidence" value="ECO:0007669"/>
    <property type="project" value="InterPro"/>
</dbReference>
<dbReference type="KEGG" id="evi:Echvi_4449"/>
<accession>L0G6K9</accession>
<keyword evidence="3" id="KW-0413">Isomerase</keyword>
<dbReference type="CDD" id="cd02966">
    <property type="entry name" value="TlpA_like_family"/>
    <property type="match status" value="1"/>
</dbReference>
<dbReference type="Proteomes" id="UP000010796">
    <property type="component" value="Chromosome"/>
</dbReference>
<dbReference type="GO" id="GO:0016209">
    <property type="term" value="F:antioxidant activity"/>
    <property type="evidence" value="ECO:0007669"/>
    <property type="project" value="InterPro"/>
</dbReference>
<keyword evidence="4" id="KW-1185">Reference proteome</keyword>
<sequence length="450" mass="52038">MKALTKNCFLAYLCLFGSNLYGNQLEVAGTPPAGAVGDTVSLQVKELKVGELMPDLLVKNVINHPEGEIQLSDYQGKLLILDFWATWCAPCVKGFPKMDSLRREFEGKLEILPVTYQDQEEVDKLFSRLKVLKDIEMPMAISDNTLRQLFPHRTLPHYVWIDPEGKVMAFTSKESVVRDSIRQVLEGVKELESKSAPKALFKRNELLFFGNRGFDEDKRILLQSVFMPYIEGMPAMYKVTGESDKSWMRIFLTNSDLPTYFGLAYGAGKVDFNRNRRILEVKEPDLLKYNADLDNYDEWKLDHRFCYELIVSPQYPGQEYDIMKADLERMFPEYWAAVEMRDTEVLALVRTDTSIDLRTDGGERKIEMDAFGLELNNERIGLLPYHWRFHLQLMRIPIVDDTGIEYRVDIQLEGKMNDLESIRKTLAPYGLDLVKKVMPIKMLVIRDRGQ</sequence>
<dbReference type="Gene3D" id="3.40.30.10">
    <property type="entry name" value="Glutaredoxin"/>
    <property type="match status" value="1"/>
</dbReference>
<dbReference type="PANTHER" id="PTHR42852">
    <property type="entry name" value="THIOL:DISULFIDE INTERCHANGE PROTEIN DSBE"/>
    <property type="match status" value="1"/>
</dbReference>
<dbReference type="AlphaFoldDB" id="L0G6K9"/>
<gene>
    <name evidence="3" type="ordered locus">Echvi_4449</name>
</gene>
<name>L0G6K9_ECHVK</name>
<dbReference type="PROSITE" id="PS00194">
    <property type="entry name" value="THIOREDOXIN_1"/>
    <property type="match status" value="1"/>
</dbReference>
<dbReference type="InterPro" id="IPR050553">
    <property type="entry name" value="Thioredoxin_ResA/DsbE_sf"/>
</dbReference>
<dbReference type="EMBL" id="CP003346">
    <property type="protein sequence ID" value="AGA80631.1"/>
    <property type="molecule type" value="Genomic_DNA"/>
</dbReference>
<dbReference type="PANTHER" id="PTHR42852:SF13">
    <property type="entry name" value="PROTEIN DIPZ"/>
    <property type="match status" value="1"/>
</dbReference>
<dbReference type="PROSITE" id="PS51352">
    <property type="entry name" value="THIOREDOXIN_2"/>
    <property type="match status" value="1"/>
</dbReference>
<evidence type="ECO:0000313" key="4">
    <source>
        <dbReference type="Proteomes" id="UP000010796"/>
    </source>
</evidence>
<proteinExistence type="predicted"/>
<dbReference type="SUPFAM" id="SSF52833">
    <property type="entry name" value="Thioredoxin-like"/>
    <property type="match status" value="1"/>
</dbReference>
<dbReference type="OrthoDB" id="1118217at2"/>
<keyword evidence="1" id="KW-0676">Redox-active center</keyword>
<dbReference type="InterPro" id="IPR036249">
    <property type="entry name" value="Thioredoxin-like_sf"/>
</dbReference>
<reference evidence="4" key="1">
    <citation type="submission" date="2012-02" db="EMBL/GenBank/DDBJ databases">
        <title>The complete genome of Echinicola vietnamensis DSM 17526.</title>
        <authorList>
            <person name="Lucas S."/>
            <person name="Copeland A."/>
            <person name="Lapidus A."/>
            <person name="Glavina del Rio T."/>
            <person name="Dalin E."/>
            <person name="Tice H."/>
            <person name="Bruce D."/>
            <person name="Goodwin L."/>
            <person name="Pitluck S."/>
            <person name="Peters L."/>
            <person name="Ovchinnikova G."/>
            <person name="Teshima H."/>
            <person name="Kyrpides N."/>
            <person name="Mavromatis K."/>
            <person name="Ivanova N."/>
            <person name="Brettin T."/>
            <person name="Detter J.C."/>
            <person name="Han C."/>
            <person name="Larimer F."/>
            <person name="Land M."/>
            <person name="Hauser L."/>
            <person name="Markowitz V."/>
            <person name="Cheng J.-F."/>
            <person name="Hugenholtz P."/>
            <person name="Woyke T."/>
            <person name="Wu D."/>
            <person name="Brambilla E."/>
            <person name="Klenk H.-P."/>
            <person name="Eisen J.A."/>
        </authorList>
    </citation>
    <scope>NUCLEOTIDE SEQUENCE [LARGE SCALE GENOMIC DNA]</scope>
    <source>
        <strain evidence="4">DSM 17526 / LMG 23754 / KMM 6221</strain>
    </source>
</reference>
<evidence type="ECO:0000313" key="3">
    <source>
        <dbReference type="EMBL" id="AGA80631.1"/>
    </source>
</evidence>
<evidence type="ECO:0000256" key="1">
    <source>
        <dbReference type="ARBA" id="ARBA00023284"/>
    </source>
</evidence>
<dbReference type="GO" id="GO:0016853">
    <property type="term" value="F:isomerase activity"/>
    <property type="evidence" value="ECO:0007669"/>
    <property type="project" value="UniProtKB-KW"/>
</dbReference>
<dbReference type="InterPro" id="IPR017937">
    <property type="entry name" value="Thioredoxin_CS"/>
</dbReference>